<dbReference type="PATRIC" id="fig|45065.4.peg.799"/>
<name>A0A0W0U2Z9_9GAMM</name>
<dbReference type="Pfam" id="PF03772">
    <property type="entry name" value="Competence"/>
    <property type="match status" value="1"/>
</dbReference>
<dbReference type="AlphaFoldDB" id="A0A0W0U2Z9"/>
<evidence type="ECO:0000256" key="4">
    <source>
        <dbReference type="ARBA" id="ARBA00022989"/>
    </source>
</evidence>
<feature type="domain" description="Metallo-beta-lactamase" evidence="7">
    <location>
        <begin position="539"/>
        <end position="725"/>
    </location>
</feature>
<feature type="non-terminal residue" evidence="10">
    <location>
        <position position="1"/>
    </location>
</feature>
<evidence type="ECO:0000259" key="8">
    <source>
        <dbReference type="Pfam" id="PF03772"/>
    </source>
</evidence>
<feature type="transmembrane region" description="Helical" evidence="6">
    <location>
        <begin position="64"/>
        <end position="89"/>
    </location>
</feature>
<dbReference type="InterPro" id="IPR004477">
    <property type="entry name" value="ComEC_N"/>
</dbReference>
<keyword evidence="2" id="KW-1003">Cell membrane</keyword>
<evidence type="ECO:0000259" key="9">
    <source>
        <dbReference type="Pfam" id="PF13567"/>
    </source>
</evidence>
<evidence type="ECO:0000256" key="6">
    <source>
        <dbReference type="SAM" id="Phobius"/>
    </source>
</evidence>
<feature type="transmembrane region" description="Helical" evidence="6">
    <location>
        <begin position="290"/>
        <end position="317"/>
    </location>
</feature>
<sequence length="776" mass="85887">KVKFGQIDVVCSRVTNCQQTLRVLRWNHASRRVRTSRQVYAPIMEIICFLAGMMFFYFHALPLLLLPMLCSLIKPGIWFVAAFLLALGFGSVHEWFTRPQGMPHDSVITRASLTGTVASIPTVTPIKTTFDLQIETFNGQQAQARAAITCHGVCPSLLSGDTVSLTARLRVPRPAGNPAGFDYRRYLQSHHVGWTGTTRPDRLNIVRHGRLYSIQHFRQTLAAKLAERTPDPVSAAIMQALVFGVTGSLDKSLWELFRHTGTTHLMVISGAHIGLVSGIIYRLFNWLWRWLPWCALWPAQRVASIFATLFAFGYTLLSGFGAPGVRALVSCVCLSVQFLGNRRIVAWQSWRHGMLVVLLLEPHSVLMPGFYLSFLAVAVLMLAAALLPEKGVRKWLGLQFACLMGLMPASMYWFSIATWSGMAANLVAIPMVGMAVLPLSFLTVLVMPFPGFSRVAYVSDAVIQLLLGFLHLIDRLSFINVEQSFSGWLEPLCLTLAPVVWILLRDKALCIPMLLLGIACFFPPLEKLHPQEARVDVLDAGQGLAVVVRTAHHVLVYDTGAKFWTGGDMGRFVIIPFLRAMGVKKLDTVIVSHTDLDHRGGLESLESVFPPSRFISDNPAFYKKGKLCHTVKPWEWDGVHFAFVRGNEAFQDKNNRSCVLKVSAKESSMLLPGDIEAPAERMLAAVAGSGLKSTVLVLAHHGSKTSSTATFLDAVAPDYGIISAGFDNIYHFPHPSVTKAFENRGIPMYVTARCGMVSVYLGRGKREPVCFHENLD</sequence>
<dbReference type="Proteomes" id="UP000054785">
    <property type="component" value="Unassembled WGS sequence"/>
</dbReference>
<dbReference type="GO" id="GO:0005886">
    <property type="term" value="C:plasma membrane"/>
    <property type="evidence" value="ECO:0007669"/>
    <property type="project" value="UniProtKB-SubCell"/>
</dbReference>
<feature type="transmembrane region" description="Helical" evidence="6">
    <location>
        <begin position="395"/>
        <end position="414"/>
    </location>
</feature>
<dbReference type="Gene3D" id="3.60.15.10">
    <property type="entry name" value="Ribonuclease Z/Hydroxyacylglutathione hydrolase-like"/>
    <property type="match status" value="1"/>
</dbReference>
<evidence type="ECO:0000259" key="7">
    <source>
        <dbReference type="Pfam" id="PF00753"/>
    </source>
</evidence>
<evidence type="ECO:0000256" key="1">
    <source>
        <dbReference type="ARBA" id="ARBA00004651"/>
    </source>
</evidence>
<dbReference type="CDD" id="cd07731">
    <property type="entry name" value="ComA-like_MBL-fold"/>
    <property type="match status" value="1"/>
</dbReference>
<dbReference type="Pfam" id="PF13567">
    <property type="entry name" value="DUF4131"/>
    <property type="match status" value="1"/>
</dbReference>
<dbReference type="Pfam" id="PF00753">
    <property type="entry name" value="Lactamase_B"/>
    <property type="match status" value="1"/>
</dbReference>
<evidence type="ECO:0000256" key="3">
    <source>
        <dbReference type="ARBA" id="ARBA00022692"/>
    </source>
</evidence>
<feature type="transmembrane region" description="Helical" evidence="6">
    <location>
        <begin position="365"/>
        <end position="388"/>
    </location>
</feature>
<accession>A0A0W0U2Z9</accession>
<feature type="transmembrane region" description="Helical" evidence="6">
    <location>
        <begin position="485"/>
        <end position="504"/>
    </location>
</feature>
<dbReference type="NCBIfam" id="TIGR00360">
    <property type="entry name" value="ComEC_N-term"/>
    <property type="match status" value="1"/>
</dbReference>
<dbReference type="EMBL" id="LNYC01000021">
    <property type="protein sequence ID" value="KTD02122.1"/>
    <property type="molecule type" value="Genomic_DNA"/>
</dbReference>
<dbReference type="InterPro" id="IPR052159">
    <property type="entry name" value="Competence_DNA_uptake"/>
</dbReference>
<dbReference type="SUPFAM" id="SSF56281">
    <property type="entry name" value="Metallo-hydrolase/oxidoreductase"/>
    <property type="match status" value="1"/>
</dbReference>
<feature type="transmembrane region" description="Helical" evidence="6">
    <location>
        <begin position="426"/>
        <end position="448"/>
    </location>
</feature>
<evidence type="ECO:0000313" key="10">
    <source>
        <dbReference type="EMBL" id="KTD02122.1"/>
    </source>
</evidence>
<dbReference type="InterPro" id="IPR036866">
    <property type="entry name" value="RibonucZ/Hydroxyglut_hydro"/>
</dbReference>
<evidence type="ECO:0000313" key="11">
    <source>
        <dbReference type="Proteomes" id="UP000054785"/>
    </source>
</evidence>
<feature type="transmembrane region" description="Helical" evidence="6">
    <location>
        <begin position="455"/>
        <end position="473"/>
    </location>
</feature>
<feature type="transmembrane region" description="Helical" evidence="6">
    <location>
        <begin position="39"/>
        <end position="58"/>
    </location>
</feature>
<protein>
    <submittedName>
        <fullName evidence="10">DNA uptake/competence protein ComA</fullName>
    </submittedName>
</protein>
<feature type="domain" description="ComEC/Rec2-related protein" evidence="8">
    <location>
        <begin position="241"/>
        <end position="504"/>
    </location>
</feature>
<keyword evidence="11" id="KW-1185">Reference proteome</keyword>
<dbReference type="NCBIfam" id="TIGR00361">
    <property type="entry name" value="ComEC_Rec2"/>
    <property type="match status" value="1"/>
</dbReference>
<gene>
    <name evidence="10" type="primary">comA</name>
    <name evidence="10" type="ORF">Lgee_0747</name>
</gene>
<proteinExistence type="predicted"/>
<dbReference type="PANTHER" id="PTHR30619">
    <property type="entry name" value="DNA INTERNALIZATION/COMPETENCE PROTEIN COMEC/REC2"/>
    <property type="match status" value="1"/>
</dbReference>
<keyword evidence="5 6" id="KW-0472">Membrane</keyword>
<dbReference type="GO" id="GO:0030420">
    <property type="term" value="P:establishment of competence for transformation"/>
    <property type="evidence" value="ECO:0007669"/>
    <property type="project" value="InterPro"/>
</dbReference>
<dbReference type="PANTHER" id="PTHR30619:SF1">
    <property type="entry name" value="RECOMBINATION PROTEIN 2"/>
    <property type="match status" value="1"/>
</dbReference>
<feature type="domain" description="DUF4131" evidence="9">
    <location>
        <begin position="60"/>
        <end position="201"/>
    </location>
</feature>
<dbReference type="InterPro" id="IPR004797">
    <property type="entry name" value="Competence_ComEC/Rec2"/>
</dbReference>
<dbReference type="InterPro" id="IPR035681">
    <property type="entry name" value="ComA-like_MBL"/>
</dbReference>
<evidence type="ECO:0000256" key="5">
    <source>
        <dbReference type="ARBA" id="ARBA00023136"/>
    </source>
</evidence>
<dbReference type="STRING" id="45065.Lgee_0747"/>
<reference evidence="10 11" key="1">
    <citation type="submission" date="2015-11" db="EMBL/GenBank/DDBJ databases">
        <title>Genomic analysis of 38 Legionella species identifies large and diverse effector repertoires.</title>
        <authorList>
            <person name="Burstein D."/>
            <person name="Amaro F."/>
            <person name="Zusman T."/>
            <person name="Lifshitz Z."/>
            <person name="Cohen O."/>
            <person name="Gilbert J.A."/>
            <person name="Pupko T."/>
            <person name="Shuman H.A."/>
            <person name="Segal G."/>
        </authorList>
    </citation>
    <scope>NUCLEOTIDE SEQUENCE [LARGE SCALE GENOMIC DNA]</scope>
    <source>
        <strain evidence="10 11">ATCC 49504</strain>
    </source>
</reference>
<keyword evidence="4 6" id="KW-1133">Transmembrane helix</keyword>
<keyword evidence="3 6" id="KW-0812">Transmembrane</keyword>
<comment type="subcellular location">
    <subcellularLocation>
        <location evidence="1">Cell membrane</location>
        <topology evidence="1">Multi-pass membrane protein</topology>
    </subcellularLocation>
</comment>
<evidence type="ECO:0000256" key="2">
    <source>
        <dbReference type="ARBA" id="ARBA00022475"/>
    </source>
</evidence>
<dbReference type="InterPro" id="IPR001279">
    <property type="entry name" value="Metallo-B-lactamas"/>
</dbReference>
<comment type="caution">
    <text evidence="10">The sequence shown here is derived from an EMBL/GenBank/DDBJ whole genome shotgun (WGS) entry which is preliminary data.</text>
</comment>
<dbReference type="InterPro" id="IPR025405">
    <property type="entry name" value="DUF4131"/>
</dbReference>
<feature type="transmembrane region" description="Helical" evidence="6">
    <location>
        <begin position="265"/>
        <end position="284"/>
    </location>
</feature>
<organism evidence="10 11">
    <name type="scientific">Legionella geestiana</name>
    <dbReference type="NCBI Taxonomy" id="45065"/>
    <lineage>
        <taxon>Bacteria</taxon>
        <taxon>Pseudomonadati</taxon>
        <taxon>Pseudomonadota</taxon>
        <taxon>Gammaproteobacteria</taxon>
        <taxon>Legionellales</taxon>
        <taxon>Legionellaceae</taxon>
        <taxon>Legionella</taxon>
    </lineage>
</organism>